<dbReference type="GO" id="GO:0008608">
    <property type="term" value="P:attachment of spindle microtubules to kinetochore"/>
    <property type="evidence" value="ECO:0007669"/>
    <property type="project" value="InterPro"/>
</dbReference>
<dbReference type="AlphaFoldDB" id="A0A1R0GMI4"/>
<dbReference type="GO" id="GO:0072686">
    <property type="term" value="C:mitotic spindle"/>
    <property type="evidence" value="ECO:0007669"/>
    <property type="project" value="InterPro"/>
</dbReference>
<accession>A0A1R0GMI4</accession>
<proteinExistence type="predicted"/>
<dbReference type="Proteomes" id="UP000187455">
    <property type="component" value="Unassembled WGS sequence"/>
</dbReference>
<keyword evidence="3" id="KW-1185">Reference proteome</keyword>
<dbReference type="OrthoDB" id="5586015at2759"/>
<gene>
    <name evidence="2" type="ORF">AYI68_g7883</name>
</gene>
<evidence type="ECO:0000256" key="1">
    <source>
        <dbReference type="SAM" id="MobiDB-lite"/>
    </source>
</evidence>
<comment type="caution">
    <text evidence="2">The sequence shown here is derived from an EMBL/GenBank/DDBJ whole genome shotgun (WGS) entry which is preliminary data.</text>
</comment>
<name>A0A1R0GMI4_9FUNG</name>
<dbReference type="GO" id="GO:0042729">
    <property type="term" value="C:DASH complex"/>
    <property type="evidence" value="ECO:0007669"/>
    <property type="project" value="InterPro"/>
</dbReference>
<dbReference type="EMBL" id="LSSL01007266">
    <property type="protein sequence ID" value="OLY78078.1"/>
    <property type="molecule type" value="Genomic_DNA"/>
</dbReference>
<evidence type="ECO:0000313" key="2">
    <source>
        <dbReference type="EMBL" id="OLY78078.1"/>
    </source>
</evidence>
<protein>
    <submittedName>
        <fullName evidence="2">Uncharacterized protein</fullName>
    </submittedName>
</protein>
<dbReference type="InterPro" id="IPR013962">
    <property type="entry name" value="DASH_Dam1"/>
</dbReference>
<organism evidence="2 3">
    <name type="scientific">Smittium mucronatum</name>
    <dbReference type="NCBI Taxonomy" id="133383"/>
    <lineage>
        <taxon>Eukaryota</taxon>
        <taxon>Fungi</taxon>
        <taxon>Fungi incertae sedis</taxon>
        <taxon>Zoopagomycota</taxon>
        <taxon>Kickxellomycotina</taxon>
        <taxon>Harpellomycetes</taxon>
        <taxon>Harpellales</taxon>
        <taxon>Legeriomycetaceae</taxon>
        <taxon>Smittium</taxon>
    </lineage>
</organism>
<sequence>MFNSIKKNQDNESVCDSIDSRFIDTAGEDHPQKDYLACFETEFIQIKSKLDRIHSVLNGEINQIHNNLIDFNKNFGFYLNGLKLYSQQVEFPEEPNEATMELIARGKLDISNRESGYLDYEQRGREHNMLGSDEQQFLESSIADPSLDYEENEGIYSSQVSDPGYENFGDQDEYTMVEPLRSKPAAQKRSDSTPGPFQRPPAASDTKSRSSIGGPGRQSGNNSQRSKRKQVLNIKRYTDILPNKYRSQPHRGIVEAILKELSLFPEGKQQHELMRDIGGLVGGVLSKSKWSEYLTMLEKNEILLKIKNKGFVYMINDQLQI</sequence>
<dbReference type="Pfam" id="PF08653">
    <property type="entry name" value="DASH_Dam1"/>
    <property type="match status" value="1"/>
</dbReference>
<dbReference type="STRING" id="133383.A0A1R0GMI4"/>
<reference evidence="2 3" key="1">
    <citation type="journal article" date="2016" name="Mol. Biol. Evol.">
        <title>Genome-Wide Survey of Gut Fungi (Harpellales) Reveals the First Horizontally Transferred Ubiquitin Gene from a Mosquito Host.</title>
        <authorList>
            <person name="Wang Y."/>
            <person name="White M.M."/>
            <person name="Kvist S."/>
            <person name="Moncalvo J.M."/>
        </authorList>
    </citation>
    <scope>NUCLEOTIDE SEQUENCE [LARGE SCALE GENOMIC DNA]</scope>
    <source>
        <strain evidence="2 3">ALG-7-W6</strain>
    </source>
</reference>
<evidence type="ECO:0000313" key="3">
    <source>
        <dbReference type="Proteomes" id="UP000187455"/>
    </source>
</evidence>
<feature type="region of interest" description="Disordered" evidence="1">
    <location>
        <begin position="183"/>
        <end position="232"/>
    </location>
</feature>